<keyword evidence="2" id="KW-1185">Reference proteome</keyword>
<gene>
    <name evidence="1" type="ORF">RS030_71082</name>
</gene>
<evidence type="ECO:0000313" key="1">
    <source>
        <dbReference type="EMBL" id="KAK6588022.1"/>
    </source>
</evidence>
<dbReference type="AlphaFoldDB" id="A0AAV9XTJ8"/>
<evidence type="ECO:0008006" key="3">
    <source>
        <dbReference type="Google" id="ProtNLM"/>
    </source>
</evidence>
<protein>
    <recommendedName>
        <fullName evidence="3">AP2/ERF domain-containing protein</fullName>
    </recommendedName>
</protein>
<accession>A0AAV9XTJ8</accession>
<dbReference type="EMBL" id="JAWDEY010000035">
    <property type="protein sequence ID" value="KAK6588022.1"/>
    <property type="molecule type" value="Genomic_DNA"/>
</dbReference>
<reference evidence="1 2" key="1">
    <citation type="submission" date="2023-10" db="EMBL/GenBank/DDBJ databases">
        <title>Comparative genomics analysis reveals potential genetic determinants of host preference in Cryptosporidium xiaoi.</title>
        <authorList>
            <person name="Xiao L."/>
            <person name="Li J."/>
        </authorList>
    </citation>
    <scope>NUCLEOTIDE SEQUENCE [LARGE SCALE GENOMIC DNA]</scope>
    <source>
        <strain evidence="1 2">52996</strain>
    </source>
</reference>
<proteinExistence type="predicted"/>
<organism evidence="1 2">
    <name type="scientific">Cryptosporidium xiaoi</name>
    <dbReference type="NCBI Taxonomy" id="659607"/>
    <lineage>
        <taxon>Eukaryota</taxon>
        <taxon>Sar</taxon>
        <taxon>Alveolata</taxon>
        <taxon>Apicomplexa</taxon>
        <taxon>Conoidasida</taxon>
        <taxon>Coccidia</taxon>
        <taxon>Eucoccidiorida</taxon>
        <taxon>Eimeriorina</taxon>
        <taxon>Cryptosporidiidae</taxon>
        <taxon>Cryptosporidium</taxon>
    </lineage>
</organism>
<dbReference type="Proteomes" id="UP001311799">
    <property type="component" value="Unassembled WGS sequence"/>
</dbReference>
<comment type="caution">
    <text evidence="1">The sequence shown here is derived from an EMBL/GenBank/DDBJ whole genome shotgun (WGS) entry which is preliminary data.</text>
</comment>
<name>A0AAV9XTJ8_9CRYT</name>
<sequence length="608" mass="70108">MDDECGYSREYIKYRKLGYDYSIDSKGSSEDIGIDNNIENGGEINNNIYLGDDKENISCNILLKKQNIKYVAINNDEMNYISNNYCGNSLFKEGDINKLEIKDMNPYYILQVEKIDPPQIENTRLSDNGHISDDKEQSYHGICISKNSDGDVEIINDSSVIDKLECKGSLNDVIATHNVSSKNSCDSLPSETVTASSGVFGFEYQHDCDINVDNRSETNNGDNNNINNEICINLINDHEYEGSYNQNVDYDNNDNRNIIDLIKVNNEENMIDSVLETRIRTAPYYHTQMRSSGLDKFTVVDVNGKRSISQEVENQAQLMPSIPGIYFDKKQIGYRVRYHNSYIGWVALSRYSSIKDAYEYAKKLWLDARNRSKEGNYVDEDDNIIIERERRSGSMLNSGKRNRRTSICEDKPLRQDVNVNQQDNLYTCENEIYKRINNMNTVEEFAGSHNLQLELLKDESDDIVGTNNEMCFFQCSSTGDMLNDIMNPQKIRQIQNDTSSNSCFDLKLFKEENGNINNKRKNNRYSALETMKKLYMATYDYMEKWPSKDGNYTIYWSDTSNLSLFLYGENCEFTQKKQKPVTRRNRVSNIFGCNNGSGNGKINNYIWK</sequence>
<evidence type="ECO:0000313" key="2">
    <source>
        <dbReference type="Proteomes" id="UP001311799"/>
    </source>
</evidence>